<evidence type="ECO:0000313" key="4">
    <source>
        <dbReference type="Proteomes" id="UP001317001"/>
    </source>
</evidence>
<protein>
    <recommendedName>
        <fullName evidence="2">HTH araC/xylS-type domain-containing protein</fullName>
    </recommendedName>
</protein>
<keyword evidence="4" id="KW-1185">Reference proteome</keyword>
<feature type="transmembrane region" description="Helical" evidence="1">
    <location>
        <begin position="390"/>
        <end position="410"/>
    </location>
</feature>
<proteinExistence type="predicted"/>
<sequence length="618" mass="72011">MFLKKLDNLFPQLDNLFPQLDNLFPFWIIFLLPFCSLGQTTADSYKNLWEVIQNDSTSNEKKIDYLEVYYQKARNENNRLEQYRALNKKTYLVSFAEATILLHQMHPLVQKINNDSIKGDYLNLSTVFYYKQRDFKNALYYAIESEAFNEEINNLYNLNAVRIDIGNIYNHTRHYAKAVTYFTQAKDYYQTKKEYNHQRSYVLTLYCLGKTYWQLKDINKLSATIQESEQAIQLLKPKHQQLENAYLEYVKGGLAFLQKNNVVANEHFTNALTVIKQNGDFTNEHVIYLYLGKMLWEQNQKAEAMVYFTKIDTLFQEKNFLNYELRETYDYLIAYYNETNQPQLQLNATNSLTVLNQQFEKEQQSITSVLHQDLENKKISSQWKKLVNKYNLWISVLGGVLILIAVYLFWKRRNRKKQQPNESPMPAKEREAMTAEDIVEVDDKALPEQQFVEAIEKEAAAANSEATHPIEEIPVFDEATPEITEAPPIAKPPIVLSPTEQRLLEGLERFEKEKGFLKAINLDGLAKELNTTRSTLSPLLNGHKSGFNAYINSLRIQQAITDLKVDKELRKKTVKELSVIYGNLHPKTFASLFKVISGKTPALFIENLDKEEELAFVM</sequence>
<evidence type="ECO:0000313" key="3">
    <source>
        <dbReference type="EMBL" id="UUV22413.1"/>
    </source>
</evidence>
<reference evidence="3 4" key="1">
    <citation type="submission" date="2022-08" db="EMBL/GenBank/DDBJ databases">
        <title>Myroides zhujiangensis sp. nov., a novel bacterium isolated from sediment in the Pearl River Estuary.</title>
        <authorList>
            <person name="Cui L."/>
        </authorList>
    </citation>
    <scope>NUCLEOTIDE SEQUENCE [LARGE SCALE GENOMIC DNA]</scope>
    <source>
        <strain evidence="3 4">SCSIO 72103</strain>
    </source>
</reference>
<dbReference type="SUPFAM" id="SSF48452">
    <property type="entry name" value="TPR-like"/>
    <property type="match status" value="2"/>
</dbReference>
<keyword evidence="1" id="KW-0472">Membrane</keyword>
<dbReference type="Gene3D" id="1.25.40.10">
    <property type="entry name" value="Tetratricopeptide repeat domain"/>
    <property type="match status" value="2"/>
</dbReference>
<feature type="domain" description="HTH araC/xylS-type" evidence="2">
    <location>
        <begin position="501"/>
        <end position="607"/>
    </location>
</feature>
<dbReference type="EMBL" id="CP102382">
    <property type="protein sequence ID" value="UUV22413.1"/>
    <property type="molecule type" value="Genomic_DNA"/>
</dbReference>
<keyword evidence="1" id="KW-0812">Transmembrane</keyword>
<dbReference type="InterPro" id="IPR011990">
    <property type="entry name" value="TPR-like_helical_dom_sf"/>
</dbReference>
<dbReference type="InterPro" id="IPR018060">
    <property type="entry name" value="HTH_AraC"/>
</dbReference>
<dbReference type="RefSeq" id="WP_257500330.1">
    <property type="nucleotide sequence ID" value="NZ_CP102382.1"/>
</dbReference>
<name>A0ABY5NV91_9FLAO</name>
<evidence type="ECO:0000256" key="1">
    <source>
        <dbReference type="SAM" id="Phobius"/>
    </source>
</evidence>
<dbReference type="SMART" id="SM00342">
    <property type="entry name" value="HTH_ARAC"/>
    <property type="match status" value="1"/>
</dbReference>
<organism evidence="3 4">
    <name type="scientific">Paenimyroides aestuarii</name>
    <dbReference type="NCBI Taxonomy" id="2968490"/>
    <lineage>
        <taxon>Bacteria</taxon>
        <taxon>Pseudomonadati</taxon>
        <taxon>Bacteroidota</taxon>
        <taxon>Flavobacteriia</taxon>
        <taxon>Flavobacteriales</taxon>
        <taxon>Flavobacteriaceae</taxon>
        <taxon>Paenimyroides</taxon>
    </lineage>
</organism>
<gene>
    <name evidence="3" type="ORF">NPX36_05075</name>
</gene>
<dbReference type="PROSITE" id="PS01124">
    <property type="entry name" value="HTH_ARAC_FAMILY_2"/>
    <property type="match status" value="1"/>
</dbReference>
<accession>A0ABY5NV91</accession>
<keyword evidence="1" id="KW-1133">Transmembrane helix</keyword>
<dbReference type="Gene3D" id="1.10.10.60">
    <property type="entry name" value="Homeodomain-like"/>
    <property type="match status" value="1"/>
</dbReference>
<evidence type="ECO:0000259" key="2">
    <source>
        <dbReference type="PROSITE" id="PS01124"/>
    </source>
</evidence>
<dbReference type="Proteomes" id="UP001317001">
    <property type="component" value="Chromosome"/>
</dbReference>